<accession>A0A0A9WI16</accession>
<evidence type="ECO:0000313" key="25">
    <source>
        <dbReference type="EMBL" id="JAG39764.1"/>
    </source>
</evidence>
<evidence type="ECO:0000313" key="21">
    <source>
        <dbReference type="EMBL" id="JAG37703.1"/>
    </source>
</evidence>
<dbReference type="EMBL" id="GBHO01005906">
    <property type="protein sequence ID" value="JAG37698.1"/>
    <property type="molecule type" value="Transcribed_RNA"/>
</dbReference>
<evidence type="ECO:0000313" key="2">
    <source>
        <dbReference type="EMBL" id="JAG06121.1"/>
    </source>
</evidence>
<evidence type="ECO:0000313" key="5">
    <source>
        <dbReference type="EMBL" id="JAG06124.1"/>
    </source>
</evidence>
<evidence type="ECO:0000313" key="24">
    <source>
        <dbReference type="EMBL" id="JAG39763.1"/>
    </source>
</evidence>
<evidence type="ECO:0000313" key="12">
    <source>
        <dbReference type="EMBL" id="JAG11180.1"/>
    </source>
</evidence>
<dbReference type="EMBL" id="GBHO01003840">
    <property type="protein sequence ID" value="JAG39764.1"/>
    <property type="molecule type" value="Transcribed_RNA"/>
</dbReference>
<evidence type="ECO:0000313" key="19">
    <source>
        <dbReference type="EMBL" id="JAG37701.1"/>
    </source>
</evidence>
<evidence type="ECO:0000313" key="15">
    <source>
        <dbReference type="EMBL" id="JAG31183.1"/>
    </source>
</evidence>
<evidence type="ECO:0000313" key="22">
    <source>
        <dbReference type="EMBL" id="JAG37711.1"/>
    </source>
</evidence>
<dbReference type="EMBL" id="GBHO01037480">
    <property type="protein sequence ID" value="JAG06124.1"/>
    <property type="molecule type" value="Transcribed_RNA"/>
</dbReference>
<evidence type="ECO:0000313" key="16">
    <source>
        <dbReference type="EMBL" id="JAG37698.1"/>
    </source>
</evidence>
<dbReference type="EMBL" id="GBHO01005904">
    <property type="protein sequence ID" value="JAG37700.1"/>
    <property type="molecule type" value="Transcribed_RNA"/>
</dbReference>
<dbReference type="EMBL" id="GBHO01037476">
    <property type="protein sequence ID" value="JAG06128.1"/>
    <property type="molecule type" value="Transcribed_RNA"/>
</dbReference>
<evidence type="ECO:0000313" key="13">
    <source>
        <dbReference type="EMBL" id="JAG11181.1"/>
    </source>
</evidence>
<proteinExistence type="predicted"/>
<dbReference type="EMBL" id="GBHO01032424">
    <property type="protein sequence ID" value="JAG11180.1"/>
    <property type="molecule type" value="Transcribed_RNA"/>
</dbReference>
<dbReference type="EMBL" id="GBHO01032426">
    <property type="protein sequence ID" value="JAG11178.1"/>
    <property type="molecule type" value="Transcribed_RNA"/>
</dbReference>
<dbReference type="EMBL" id="GBHO01032421">
    <property type="protein sequence ID" value="JAG11183.1"/>
    <property type="molecule type" value="Transcribed_RNA"/>
</dbReference>
<dbReference type="EMBL" id="GBHO01003841">
    <property type="protein sequence ID" value="JAG39763.1"/>
    <property type="molecule type" value="Transcribed_RNA"/>
</dbReference>
<evidence type="ECO:0000313" key="26">
    <source>
        <dbReference type="EMBL" id="JAG39766.1"/>
    </source>
</evidence>
<name>A0A0A9WI16_LYGHE</name>
<evidence type="ECO:0000313" key="20">
    <source>
        <dbReference type="EMBL" id="JAG37702.1"/>
    </source>
</evidence>
<feature type="region of interest" description="Disordered" evidence="1">
    <location>
        <begin position="149"/>
        <end position="234"/>
    </location>
</feature>
<evidence type="ECO:0000313" key="6">
    <source>
        <dbReference type="EMBL" id="JAG06125.1"/>
    </source>
</evidence>
<dbReference type="EMBL" id="GBHO01005901">
    <property type="protein sequence ID" value="JAG37703.1"/>
    <property type="molecule type" value="Transcribed_RNA"/>
</dbReference>
<evidence type="ECO:0000313" key="7">
    <source>
        <dbReference type="EMBL" id="JAG06128.1"/>
    </source>
</evidence>
<dbReference type="EMBL" id="GBHO01003843">
    <property type="protein sequence ID" value="JAG39761.1"/>
    <property type="molecule type" value="Transcribed_RNA"/>
</dbReference>
<evidence type="ECO:0000313" key="8">
    <source>
        <dbReference type="EMBL" id="JAG11176.1"/>
    </source>
</evidence>
<evidence type="ECO:0000313" key="14">
    <source>
        <dbReference type="EMBL" id="JAG11183.1"/>
    </source>
</evidence>
<dbReference type="EMBL" id="GBHO01037481">
    <property type="protein sequence ID" value="JAG06123.1"/>
    <property type="molecule type" value="Transcribed_RNA"/>
</dbReference>
<dbReference type="EMBL" id="GBHO01032425">
    <property type="protein sequence ID" value="JAG11179.1"/>
    <property type="molecule type" value="Transcribed_RNA"/>
</dbReference>
<dbReference type="EMBL" id="GBHO01005902">
    <property type="protein sequence ID" value="JAG37702.1"/>
    <property type="molecule type" value="Transcribed_RNA"/>
</dbReference>
<evidence type="ECO:0000313" key="11">
    <source>
        <dbReference type="EMBL" id="JAG11179.1"/>
    </source>
</evidence>
<evidence type="ECO:0000313" key="27">
    <source>
        <dbReference type="EMBL" id="JAG39767.1"/>
    </source>
</evidence>
<dbReference type="EMBL" id="GBHO01003837">
    <property type="protein sequence ID" value="JAG39767.1"/>
    <property type="molecule type" value="Transcribed_RNA"/>
</dbReference>
<evidence type="ECO:0000313" key="17">
    <source>
        <dbReference type="EMBL" id="JAG37699.1"/>
    </source>
</evidence>
<dbReference type="EMBL" id="GBHO01003838">
    <property type="protein sequence ID" value="JAG39766.1"/>
    <property type="molecule type" value="Transcribed_RNA"/>
</dbReference>
<feature type="compositionally biased region" description="Low complexity" evidence="1">
    <location>
        <begin position="164"/>
        <end position="191"/>
    </location>
</feature>
<evidence type="ECO:0000313" key="3">
    <source>
        <dbReference type="EMBL" id="JAG06122.1"/>
    </source>
</evidence>
<sequence>MVPTTSSPSTGIAAVSPSPLTPAIPTVATISNVVDTTTTAASTTTATASHVPVIQLTHTNPSGLTMDSTTNNHVLHSLPFVQALQLGILSMSSNHVKNTLQFLHEKYCYLNQMSAYERTAYIANLFETSIIGLSLVTLFPQSDWTHLSQSNMTPYTPMNDERFTPSSTTNRTDNPTTAATNAAAPTISASNLKPNTVSIPSTGPASSNHPPFSIPTSLSNSIPSTTCLPNALSP</sequence>
<reference evidence="4" key="2">
    <citation type="submission" date="2014-07" db="EMBL/GenBank/DDBJ databases">
        <authorList>
            <person name="Hull J."/>
        </authorList>
    </citation>
    <scope>NUCLEOTIDE SEQUENCE</scope>
</reference>
<evidence type="ECO:0000313" key="18">
    <source>
        <dbReference type="EMBL" id="JAG37700.1"/>
    </source>
</evidence>
<evidence type="ECO:0000256" key="1">
    <source>
        <dbReference type="SAM" id="MobiDB-lite"/>
    </source>
</evidence>
<evidence type="ECO:0000313" key="23">
    <source>
        <dbReference type="EMBL" id="JAG39761.1"/>
    </source>
</evidence>
<protein>
    <submittedName>
        <fullName evidence="4">TBC1 domain family member 8B</fullName>
    </submittedName>
</protein>
<dbReference type="EMBL" id="GBHO01037482">
    <property type="protein sequence ID" value="JAG06122.1"/>
    <property type="molecule type" value="Transcribed_RNA"/>
</dbReference>
<dbReference type="EMBL" id="GBHO01032428">
    <property type="protein sequence ID" value="JAG11176.1"/>
    <property type="molecule type" value="Transcribed_RNA"/>
</dbReference>
<dbReference type="EMBL" id="GBHO01032427">
    <property type="protein sequence ID" value="JAG11177.1"/>
    <property type="molecule type" value="Transcribed_RNA"/>
</dbReference>
<dbReference type="AlphaFoldDB" id="A0A0A9WI16"/>
<feature type="compositionally biased region" description="Polar residues" evidence="1">
    <location>
        <begin position="192"/>
        <end position="234"/>
    </location>
</feature>
<dbReference type="EMBL" id="GBHO01037483">
    <property type="protein sequence ID" value="JAG06121.1"/>
    <property type="molecule type" value="Transcribed_RNA"/>
</dbReference>
<reference evidence="4" key="1">
    <citation type="journal article" date="2014" name="PLoS ONE">
        <title>Transcriptome-Based Identification of ABC Transporters in the Western Tarnished Plant Bug Lygus hesperus.</title>
        <authorList>
            <person name="Hull J.J."/>
            <person name="Chaney K."/>
            <person name="Geib S.M."/>
            <person name="Fabrick J.A."/>
            <person name="Brent C.S."/>
            <person name="Walsh D."/>
            <person name="Lavine L.C."/>
        </authorList>
    </citation>
    <scope>NUCLEOTIDE SEQUENCE</scope>
</reference>
<dbReference type="EMBL" id="GBHO01005893">
    <property type="protein sequence ID" value="JAG37711.1"/>
    <property type="molecule type" value="Transcribed_RNA"/>
</dbReference>
<evidence type="ECO:0000313" key="9">
    <source>
        <dbReference type="EMBL" id="JAG11177.1"/>
    </source>
</evidence>
<evidence type="ECO:0000313" key="10">
    <source>
        <dbReference type="EMBL" id="JAG11178.1"/>
    </source>
</evidence>
<evidence type="ECO:0000313" key="4">
    <source>
        <dbReference type="EMBL" id="JAG06123.1"/>
    </source>
</evidence>
<dbReference type="EMBL" id="GBHO01005905">
    <property type="protein sequence ID" value="JAG37699.1"/>
    <property type="molecule type" value="Transcribed_RNA"/>
</dbReference>
<dbReference type="EMBL" id="GBHO01005903">
    <property type="protein sequence ID" value="JAG37701.1"/>
    <property type="molecule type" value="Transcribed_RNA"/>
</dbReference>
<dbReference type="EMBL" id="GBHO01032423">
    <property type="protein sequence ID" value="JAG11181.1"/>
    <property type="molecule type" value="Transcribed_RNA"/>
</dbReference>
<organism evidence="4">
    <name type="scientific">Lygus hesperus</name>
    <name type="common">Western plant bug</name>
    <dbReference type="NCBI Taxonomy" id="30085"/>
    <lineage>
        <taxon>Eukaryota</taxon>
        <taxon>Metazoa</taxon>
        <taxon>Ecdysozoa</taxon>
        <taxon>Arthropoda</taxon>
        <taxon>Hexapoda</taxon>
        <taxon>Insecta</taxon>
        <taxon>Pterygota</taxon>
        <taxon>Neoptera</taxon>
        <taxon>Paraneoptera</taxon>
        <taxon>Hemiptera</taxon>
        <taxon>Heteroptera</taxon>
        <taxon>Panheteroptera</taxon>
        <taxon>Cimicomorpha</taxon>
        <taxon>Miridae</taxon>
        <taxon>Mirini</taxon>
        <taxon>Lygus</taxon>
    </lineage>
</organism>
<dbReference type="EMBL" id="GBHO01037479">
    <property type="protein sequence ID" value="JAG06125.1"/>
    <property type="molecule type" value="Transcribed_RNA"/>
</dbReference>
<gene>
    <name evidence="4" type="primary">tbc1d8b_1</name>
    <name evidence="22" type="synonym">tbc1d8b_0</name>
    <name evidence="5" type="synonym">tbc1d8b_10</name>
    <name evidence="7" type="synonym">tbc1d8b_11</name>
    <name evidence="27" type="synonym">tbc1d8b_14</name>
    <name evidence="26" type="synonym">tbc1d8b_15</name>
    <name evidence="23" type="synonym">tbc1d8b_17</name>
    <name evidence="25" type="synonym">tbc1d8b_18</name>
    <name evidence="24" type="synonym">tbc1d8b_19</name>
    <name evidence="3" type="synonym">tbc1d8b_2</name>
    <name evidence="9" type="synonym">tbc1d8b_20</name>
    <name evidence="16" type="synonym">tbc1d8b_21</name>
    <name evidence="17" type="synonym">tbc1d8b_22</name>
    <name evidence="18" type="synonym">tbc1d8b_23</name>
    <name evidence="19" type="synonym">tbc1d8b_24</name>
    <name evidence="21" type="synonym">tbc1d8b_25</name>
    <name evidence="10" type="synonym">tbc1d8b_26</name>
    <name evidence="14" type="synonym">tbc1d8b_27</name>
    <name evidence="15" type="synonym">tbc1d8b_28</name>
    <name evidence="11" type="synonym">tbc1d8b_29</name>
    <name evidence="6" type="synonym">tbc1d8b_3</name>
    <name evidence="8" type="synonym">tbc1d8b_4</name>
    <name evidence="12" type="synonym">tbc1d8b_5</name>
    <name evidence="13" type="synonym">tbc1d8b_6</name>
    <name evidence="20" type="synonym">tbc1d8b_7</name>
    <name evidence="2" type="synonym">tbc1d8b_9</name>
    <name evidence="21" type="ORF">CM83_45536</name>
    <name evidence="20" type="ORF">CM83_45539</name>
    <name evidence="19" type="ORF">CM83_45541</name>
    <name evidence="18" type="ORF">CM83_45543</name>
    <name evidence="17" type="ORF">CM83_45545</name>
    <name evidence="16" type="ORF">CM83_45547</name>
    <name evidence="22" type="ORF">CM83_45552</name>
    <name evidence="4" type="ORF">CM83_45554</name>
    <name evidence="3" type="ORF">CM83_45556</name>
    <name evidence="6" type="ORF">CM83_45558</name>
    <name evidence="5" type="ORF">CM83_45560</name>
    <name evidence="2" type="ORF">CM83_45566</name>
    <name evidence="7" type="ORF">CM83_45569</name>
    <name evidence="15" type="ORF">CM83_45572</name>
    <name evidence="14" type="ORF">CM83_45575</name>
    <name evidence="10" type="ORF">CM83_45577</name>
    <name evidence="11" type="ORF">CM83_45579</name>
    <name evidence="12" type="ORF">CM83_45582</name>
    <name evidence="13" type="ORF">CM83_45585</name>
    <name evidence="8" type="ORF">CM83_45588</name>
    <name evidence="9" type="ORF">CM83_45591</name>
    <name evidence="25" type="ORF">CM83_45594</name>
    <name evidence="24" type="ORF">CM83_45596</name>
    <name evidence="23" type="ORF">CM83_45599</name>
    <name evidence="27" type="ORF">CM83_45602</name>
    <name evidence="26" type="ORF">CM83_45604</name>
</gene>
<dbReference type="EMBL" id="GBHO01012421">
    <property type="protein sequence ID" value="JAG31183.1"/>
    <property type="molecule type" value="Transcribed_RNA"/>
</dbReference>